<dbReference type="GO" id="GO:0005509">
    <property type="term" value="F:calcium ion binding"/>
    <property type="evidence" value="ECO:0007669"/>
    <property type="project" value="InterPro"/>
</dbReference>
<reference evidence="7 8" key="1">
    <citation type="submission" date="2020-08" db="EMBL/GenBank/DDBJ databases">
        <title>Genome sequence of Sphingomonas rhizophila KACC 19189T.</title>
        <authorList>
            <person name="Hyun D.-W."/>
            <person name="Bae J.-W."/>
        </authorList>
    </citation>
    <scope>NUCLEOTIDE SEQUENCE [LARGE SCALE GENOMIC DNA]</scope>
    <source>
        <strain evidence="7 8">KACC 19189</strain>
    </source>
</reference>
<dbReference type="InterPro" id="IPR018511">
    <property type="entry name" value="Hemolysin-typ_Ca-bd_CS"/>
</dbReference>
<dbReference type="InterPro" id="IPR001343">
    <property type="entry name" value="Hemolysn_Ca-bd"/>
</dbReference>
<comment type="subcellular location">
    <subcellularLocation>
        <location evidence="2">Secreted</location>
    </subcellularLocation>
</comment>
<proteinExistence type="predicted"/>
<dbReference type="PRINTS" id="PR00313">
    <property type="entry name" value="CABNDNGRPT"/>
</dbReference>
<dbReference type="InterPro" id="IPR013858">
    <property type="entry name" value="Peptidase_M10B_C"/>
</dbReference>
<dbReference type="Pfam" id="PF00353">
    <property type="entry name" value="HemolysinCabind"/>
    <property type="match status" value="9"/>
</dbReference>
<evidence type="ECO:0000313" key="8">
    <source>
        <dbReference type="Proteomes" id="UP000515955"/>
    </source>
</evidence>
<evidence type="ECO:0000313" key="7">
    <source>
        <dbReference type="EMBL" id="QNN64638.1"/>
    </source>
</evidence>
<dbReference type="PANTHER" id="PTHR38340:SF1">
    <property type="entry name" value="S-LAYER PROTEIN"/>
    <property type="match status" value="1"/>
</dbReference>
<feature type="domain" description="Peptidase M10 serralysin C-terminal" evidence="6">
    <location>
        <begin position="1527"/>
        <end position="1645"/>
    </location>
</feature>
<name>A0A7G9S9W3_9SPHN</name>
<gene>
    <name evidence="7" type="ORF">H9L12_10140</name>
</gene>
<dbReference type="SUPFAM" id="SSF51120">
    <property type="entry name" value="beta-Roll"/>
    <property type="match status" value="8"/>
</dbReference>
<organism evidence="7 8">
    <name type="scientific">Sphingomonas rhizophila</name>
    <dbReference type="NCBI Taxonomy" id="2071607"/>
    <lineage>
        <taxon>Bacteria</taxon>
        <taxon>Pseudomonadati</taxon>
        <taxon>Pseudomonadota</taxon>
        <taxon>Alphaproteobacteria</taxon>
        <taxon>Sphingomonadales</taxon>
        <taxon>Sphingomonadaceae</taxon>
        <taxon>Sphingomonas</taxon>
    </lineage>
</organism>
<keyword evidence="4" id="KW-0677">Repeat</keyword>
<comment type="cofactor">
    <cofactor evidence="1">
        <name>Ca(2+)</name>
        <dbReference type="ChEBI" id="CHEBI:29108"/>
    </cofactor>
</comment>
<keyword evidence="3" id="KW-0964">Secreted</keyword>
<feature type="region of interest" description="Disordered" evidence="5">
    <location>
        <begin position="1207"/>
        <end position="1226"/>
    </location>
</feature>
<evidence type="ECO:0000256" key="3">
    <source>
        <dbReference type="ARBA" id="ARBA00022525"/>
    </source>
</evidence>
<evidence type="ECO:0000256" key="2">
    <source>
        <dbReference type="ARBA" id="ARBA00004613"/>
    </source>
</evidence>
<evidence type="ECO:0000259" key="6">
    <source>
        <dbReference type="Pfam" id="PF08548"/>
    </source>
</evidence>
<evidence type="ECO:0000256" key="1">
    <source>
        <dbReference type="ARBA" id="ARBA00001913"/>
    </source>
</evidence>
<dbReference type="InterPro" id="IPR050557">
    <property type="entry name" value="RTX_toxin/Mannuronan_C5-epim"/>
</dbReference>
<dbReference type="RefSeq" id="WP_187541637.1">
    <property type="nucleotide sequence ID" value="NZ_CP060717.1"/>
</dbReference>
<accession>A0A7G9S9W3</accession>
<feature type="domain" description="Peptidase M10 serralysin C-terminal" evidence="6">
    <location>
        <begin position="834"/>
        <end position="910"/>
    </location>
</feature>
<dbReference type="Gene3D" id="2.150.10.10">
    <property type="entry name" value="Serralysin-like metalloprotease, C-terminal"/>
    <property type="match status" value="6"/>
</dbReference>
<evidence type="ECO:0000256" key="5">
    <source>
        <dbReference type="SAM" id="MobiDB-lite"/>
    </source>
</evidence>
<dbReference type="KEGG" id="srhi:H9L12_10140"/>
<dbReference type="InterPro" id="IPR011049">
    <property type="entry name" value="Serralysin-like_metalloprot_C"/>
</dbReference>
<keyword evidence="8" id="KW-1185">Reference proteome</keyword>
<feature type="domain" description="Peptidase M10 serralysin C-terminal" evidence="6">
    <location>
        <begin position="1068"/>
        <end position="1127"/>
    </location>
</feature>
<dbReference type="GO" id="GO:0005615">
    <property type="term" value="C:extracellular space"/>
    <property type="evidence" value="ECO:0007669"/>
    <property type="project" value="InterPro"/>
</dbReference>
<sequence length="1722" mass="174233">MPQLFTLPGPPGTANNFLAEYFLSSGEDYVVASTTSSYAAIARMFWADHNVTSFTNHGTLWNRSAENVTSILVGFNLPTVTNTGTMVAEATNGNAYGVSVASRGDLVSNSGSIYAIANGNAQAVEHWDPAARIQNSGLIVAYAPAASTGNAGGVGAATAVALFNGGDLQNDAGGSILAEGISATAVIYSRGSLLGDTLIANHGRIEALATGGAPSYGILAGGLEVETLNFVNSGLLRADIAWSSFSTDTMYGPRGSDRITNTSSGQIFGRVETGGGKDTLVNQGAIQGDIALGDENDVLDTSGGSIVGVIDLGWHDDQLNGSAGSDRATGNRGNDHLNGNGGNDLLLGGTGADFLIGGSGNDGLYGEGGSDHIISRGADVVRAGEQNDLVEAEDLSFALLAGDGGYDTLSFNVGAMKLDLKAALATGRLTGFENILLNADQAVLVRAGDAQTLGGGKLNFEGQGSSHIALVGAWSEAASITRDGATIRVFVLGSETVYAPFGLSISVGAAAPAGYSGLGSIASGAAALAPGGATGLALTDPVRTGTVALEHDLFIDDGEVFRADDANVLTATNHSIDALINNGVVALSTSTPYITSRAITGTIESISNSGSVSSIGSGGGFAYAIEVRGNLANTGEIICQAISGDAYAVTLTYLRGDKVFENSGVISAKSVTGMSHAINIGGGPQRPTAPIAENHGTIEAIGGSGTYAVRLNAGGTFVNSGSISASHGEGSAANDAVAVILLTTSPWATVNSFVNSGIVSGVVAIQSTAGRSEIINSGSISGSVRLGQLSDAIYNSGSISGNVALGAGSDLYRGTDATALIDVEGGLGADMLIGGAFADGLTGGEGNDLVAGGYGADQLFGGAGSDRFIFLSANDSIGSASDLIQDFETGIDRIDLSALATTSVNLATANGVTTITAQSASGTTVIRVAGSVNSSDIDVAPKGSTIIGTSNDDALLATVGVTRLNGGGGDDLLVGGLANDRLDGGAGTDTMVGGKGNDTYVINTPDDVVVERPGEGVDQVLLNGLNGDYEMAANVENATLMTAGQVRGNELDNVLVGSTGTDVLTGMDGDDILIGGLGADYLGGAQGADLYVYNDVLESTEAAQDRVALETGVDKIDLSALDVRSISWTHVRIPFELPYVTVTIATSTGTMTLRVTLPLGVTDLTMSDFILAPVGDVLGTDGDDNLAGGFGSDHLFGLSGNDTLTGKGGDDILEGGRGDDQINGGDGSDSASYITADYGVRVNLGLQTAQDTVGAGADWLVDVENLIGSAFDDVLRGDALGNSLDGGSGADRLDGLGGDDLLIGGAGDDLLLAGAGNDQLVGGAGYDRMYGGLGDDTYVVADADDYAYENAGEGRDRALASLDYQLRDNVEDLTLTGTAVIGKGNALYNVLVGNAVGNRLYGYEGDDALDGGAGDDYLLGAEGADTLTGGSGYDRMYGGTGDDRYIVSDLADYAYENAGEGTDRVVASINHQLRGNIEELELSGSGNTRGFGNELANLVLGNSGANLLYGRGGDDQLRGEAGNDILYGESGADALSGGSGLDRFYGGGGADLFAFSSGDFAGMSSGTADRIHDFNRLQADRLDFTAVDSNAQTNGDQAFSFIGSAAFNGVTGELRYQQISGNTYIQGDTDGDGKADFWVRLDGLHALSSGTSCCDWAPGRGLAIPATQVAPAGNFDSGSAPWRWGDLSGLMSAFDPNRTLALWETAALRSSYQKEFAAAAET</sequence>
<feature type="compositionally biased region" description="Basic and acidic residues" evidence="5">
    <location>
        <begin position="1208"/>
        <end position="1220"/>
    </location>
</feature>
<dbReference type="Pfam" id="PF08548">
    <property type="entry name" value="Peptidase_M10_C"/>
    <property type="match status" value="3"/>
</dbReference>
<dbReference type="Proteomes" id="UP000515955">
    <property type="component" value="Chromosome"/>
</dbReference>
<evidence type="ECO:0000256" key="4">
    <source>
        <dbReference type="ARBA" id="ARBA00022737"/>
    </source>
</evidence>
<dbReference type="EMBL" id="CP060717">
    <property type="protein sequence ID" value="QNN64638.1"/>
    <property type="molecule type" value="Genomic_DNA"/>
</dbReference>
<protein>
    <submittedName>
        <fullName evidence="7">M10 family metallopeptidase C-terminal domain-containing protein</fullName>
    </submittedName>
</protein>
<dbReference type="PANTHER" id="PTHR38340">
    <property type="entry name" value="S-LAYER PROTEIN"/>
    <property type="match status" value="1"/>
</dbReference>
<dbReference type="PROSITE" id="PS00330">
    <property type="entry name" value="HEMOLYSIN_CALCIUM"/>
    <property type="match status" value="8"/>
</dbReference>